<dbReference type="AlphaFoldDB" id="A0A6I6MLN4"/>
<evidence type="ECO:0000313" key="3">
    <source>
        <dbReference type="Proteomes" id="UP000431269"/>
    </source>
</evidence>
<keyword evidence="1" id="KW-1133">Transmembrane helix</keyword>
<feature type="transmembrane region" description="Helical" evidence="1">
    <location>
        <begin position="21"/>
        <end position="53"/>
    </location>
</feature>
<keyword evidence="1" id="KW-0472">Membrane</keyword>
<organism evidence="2 3">
    <name type="scientific">Terricaulis silvestris</name>
    <dbReference type="NCBI Taxonomy" id="2686094"/>
    <lineage>
        <taxon>Bacteria</taxon>
        <taxon>Pseudomonadati</taxon>
        <taxon>Pseudomonadota</taxon>
        <taxon>Alphaproteobacteria</taxon>
        <taxon>Caulobacterales</taxon>
        <taxon>Caulobacteraceae</taxon>
        <taxon>Terricaulis</taxon>
    </lineage>
</organism>
<dbReference type="RefSeq" id="WP_158765154.1">
    <property type="nucleotide sequence ID" value="NZ_CP047045.1"/>
</dbReference>
<dbReference type="KEGG" id="tsv:DSM104635_01014"/>
<name>A0A6I6MLN4_9CAUL</name>
<feature type="transmembrane region" description="Helical" evidence="1">
    <location>
        <begin position="170"/>
        <end position="193"/>
    </location>
</feature>
<keyword evidence="1" id="KW-0812">Transmembrane</keyword>
<feature type="transmembrane region" description="Helical" evidence="1">
    <location>
        <begin position="100"/>
        <end position="123"/>
    </location>
</feature>
<evidence type="ECO:0000313" key="2">
    <source>
        <dbReference type="EMBL" id="QGZ94198.1"/>
    </source>
</evidence>
<protein>
    <submittedName>
        <fullName evidence="2">Uncharacterized protein</fullName>
    </submittedName>
</protein>
<evidence type="ECO:0000256" key="1">
    <source>
        <dbReference type="SAM" id="Phobius"/>
    </source>
</evidence>
<proteinExistence type="predicted"/>
<sequence>MVAYRFDPDYTIAGRHYAHPLIQWPTIVAGAVAAIAIGFLLNMLGLAIGASAFNPYEINNQDETISIGGGLFVMFAQLVAFQVGAYIASRGARYPDHFGGLLTGFLVWAFAVAVAVTLATFAASGAVSGDSLPSGVAETIGELSDATDGQGANASDLATAGDTADAIAALSWWTVGALSLGLAGAVAGGWLGAHHPTWEGRPRLDDGVPYQTTPRV</sequence>
<gene>
    <name evidence="2" type="ORF">DSM104635_01014</name>
</gene>
<dbReference type="EMBL" id="CP047045">
    <property type="protein sequence ID" value="QGZ94198.1"/>
    <property type="molecule type" value="Genomic_DNA"/>
</dbReference>
<reference evidence="3" key="1">
    <citation type="submission" date="2019-12" db="EMBL/GenBank/DDBJ databases">
        <title>Complete genome of Terracaulis silvestris 0127_4.</title>
        <authorList>
            <person name="Vieira S."/>
            <person name="Riedel T."/>
            <person name="Sproer C."/>
            <person name="Pascual J."/>
            <person name="Boedeker C."/>
            <person name="Overmann J."/>
        </authorList>
    </citation>
    <scope>NUCLEOTIDE SEQUENCE [LARGE SCALE GENOMIC DNA]</scope>
    <source>
        <strain evidence="3">0127_4</strain>
    </source>
</reference>
<accession>A0A6I6MLN4</accession>
<keyword evidence="3" id="KW-1185">Reference proteome</keyword>
<feature type="transmembrane region" description="Helical" evidence="1">
    <location>
        <begin position="65"/>
        <end position="88"/>
    </location>
</feature>
<dbReference type="Proteomes" id="UP000431269">
    <property type="component" value="Chromosome"/>
</dbReference>